<sequence length="45" mass="4822">MDGPGDRLNSNAAREKDSNMSIDGINKSLMLKKKPPLGGFIIYAG</sequence>
<keyword evidence="2" id="KW-1185">Reference proteome</keyword>
<dbReference type="Proteomes" id="UP000006322">
    <property type="component" value="Unassembled WGS sequence"/>
</dbReference>
<organism evidence="1 2">
    <name type="scientific">Paraglaciecola polaris LMG 21857</name>
    <dbReference type="NCBI Taxonomy" id="1129793"/>
    <lineage>
        <taxon>Bacteria</taxon>
        <taxon>Pseudomonadati</taxon>
        <taxon>Pseudomonadota</taxon>
        <taxon>Gammaproteobacteria</taxon>
        <taxon>Alteromonadales</taxon>
        <taxon>Alteromonadaceae</taxon>
        <taxon>Paraglaciecola</taxon>
    </lineage>
</organism>
<comment type="caution">
    <text evidence="1">The sequence shown here is derived from an EMBL/GenBank/DDBJ whole genome shotgun (WGS) entry which is preliminary data.</text>
</comment>
<gene>
    <name evidence="1" type="ORF">GPLA_0857</name>
</gene>
<dbReference type="EMBL" id="BAER01000023">
    <property type="protein sequence ID" value="GAC31773.1"/>
    <property type="molecule type" value="Genomic_DNA"/>
</dbReference>
<dbReference type="STRING" id="1129793.GPLA_0857"/>
<evidence type="ECO:0000313" key="1">
    <source>
        <dbReference type="EMBL" id="GAC31773.1"/>
    </source>
</evidence>
<protein>
    <submittedName>
        <fullName evidence="1">Uncharacterized protein</fullName>
    </submittedName>
</protein>
<evidence type="ECO:0000313" key="2">
    <source>
        <dbReference type="Proteomes" id="UP000006322"/>
    </source>
</evidence>
<accession>K6ZSG7</accession>
<reference evidence="2" key="1">
    <citation type="journal article" date="2014" name="Environ. Microbiol.">
        <title>Comparative genomics of the marine bacterial genus Glaciecola reveals the high degree of genomic diversity and genomic characteristic for cold adaptation.</title>
        <authorList>
            <person name="Qin Q.L."/>
            <person name="Xie B.B."/>
            <person name="Yu Y."/>
            <person name="Shu Y.L."/>
            <person name="Rong J.C."/>
            <person name="Zhang Y.J."/>
            <person name="Zhao D.L."/>
            <person name="Chen X.L."/>
            <person name="Zhang X.Y."/>
            <person name="Chen B."/>
            <person name="Zhou B.C."/>
            <person name="Zhang Y.Z."/>
        </authorList>
    </citation>
    <scope>NUCLEOTIDE SEQUENCE [LARGE SCALE GENOMIC DNA]</scope>
    <source>
        <strain evidence="2">LMG 21857</strain>
    </source>
</reference>
<name>K6ZSG7_9ALTE</name>
<proteinExistence type="predicted"/>
<dbReference type="AlphaFoldDB" id="K6ZSG7"/>